<keyword evidence="1" id="KW-1133">Transmembrane helix</keyword>
<keyword evidence="4" id="KW-1185">Reference proteome</keyword>
<feature type="transmembrane region" description="Helical" evidence="1">
    <location>
        <begin position="282"/>
        <end position="303"/>
    </location>
</feature>
<feature type="transmembrane region" description="Helical" evidence="1">
    <location>
        <begin position="49"/>
        <end position="70"/>
    </location>
</feature>
<dbReference type="Proteomes" id="UP000272464">
    <property type="component" value="Unassembled WGS sequence"/>
</dbReference>
<protein>
    <submittedName>
        <fullName evidence="3">Nucleoside recognition domain-containing protein</fullName>
    </submittedName>
</protein>
<evidence type="ECO:0000313" key="4">
    <source>
        <dbReference type="Proteomes" id="UP000272464"/>
    </source>
</evidence>
<organism evidence="3 4">
    <name type="scientific">Paenibacillus zeisoli</name>
    <dbReference type="NCBI Taxonomy" id="2496267"/>
    <lineage>
        <taxon>Bacteria</taxon>
        <taxon>Bacillati</taxon>
        <taxon>Bacillota</taxon>
        <taxon>Bacilli</taxon>
        <taxon>Bacillales</taxon>
        <taxon>Paenibacillaceae</taxon>
        <taxon>Paenibacillus</taxon>
    </lineage>
</organism>
<dbReference type="EMBL" id="RZNX01000011">
    <property type="protein sequence ID" value="RUT28153.1"/>
    <property type="molecule type" value="Genomic_DNA"/>
</dbReference>
<comment type="caution">
    <text evidence="3">The sequence shown here is derived from an EMBL/GenBank/DDBJ whole genome shotgun (WGS) entry which is preliminary data.</text>
</comment>
<feature type="transmembrane region" description="Helical" evidence="1">
    <location>
        <begin position="153"/>
        <end position="172"/>
    </location>
</feature>
<dbReference type="Pfam" id="PF07670">
    <property type="entry name" value="Gate"/>
    <property type="match status" value="1"/>
</dbReference>
<gene>
    <name evidence="3" type="ORF">EJP77_18245</name>
</gene>
<keyword evidence="1" id="KW-0812">Transmembrane</keyword>
<feature type="transmembrane region" description="Helical" evidence="1">
    <location>
        <begin position="378"/>
        <end position="399"/>
    </location>
</feature>
<dbReference type="OrthoDB" id="1645614at2"/>
<keyword evidence="1" id="KW-0472">Membrane</keyword>
<feature type="transmembrane region" description="Helical" evidence="1">
    <location>
        <begin position="218"/>
        <end position="244"/>
    </location>
</feature>
<feature type="transmembrane region" description="Helical" evidence="1">
    <location>
        <begin position="315"/>
        <end position="336"/>
    </location>
</feature>
<feature type="transmembrane region" description="Helical" evidence="1">
    <location>
        <begin position="12"/>
        <end position="29"/>
    </location>
</feature>
<evidence type="ECO:0000313" key="3">
    <source>
        <dbReference type="EMBL" id="RUT28153.1"/>
    </source>
</evidence>
<dbReference type="InterPro" id="IPR011642">
    <property type="entry name" value="Gate_dom"/>
</dbReference>
<accession>A0A433X210</accession>
<feature type="transmembrane region" description="Helical" evidence="1">
    <location>
        <begin position="90"/>
        <end position="107"/>
    </location>
</feature>
<sequence length="405" mass="43083">MKGSHQQGGPLWVTIALASCAVLLAVSIVKSPGAAFEASLQGLTLWWRIVFPGLLPFLVLSQMLVAYGFVHALGTVLNPLLQKGLGAPGVAGWVLPFGLIAGFPAAAEASAQLYTTGRITARQAEKLAAAGHFCNPMLIIVVVGTGFLHKPGLGLLLAAVHGIAGIAAGLTLHKLILQSRKDLYQAGPEPVRTGTRLQQMVHSIEEARRLDGRSFGKLLGDTVASAVQTLMMIGGYMLIFAVVIRMIEYHIPGIGSTFILPGLLEVHLGSYAAGASSTSVPALQAALIGAILGFSGLCAYLQVRAVLRPVGIGTGGFLVTRILHGSYAYVLTLLLWKPLLKLFPGAAPVFGDISTDDRMRNSILQLPGWSQSFSLMEWQFITLLFITACLILFAIIWRFRSSVSH</sequence>
<name>A0A433X210_9BACL</name>
<proteinExistence type="predicted"/>
<dbReference type="RefSeq" id="WP_127200697.1">
    <property type="nucleotide sequence ID" value="NZ_RZNX01000011.1"/>
</dbReference>
<reference evidence="3 4" key="1">
    <citation type="submission" date="2018-12" db="EMBL/GenBank/DDBJ databases">
        <authorList>
            <person name="Sun L."/>
            <person name="Chen Z."/>
        </authorList>
    </citation>
    <scope>NUCLEOTIDE SEQUENCE [LARGE SCALE GENOMIC DNA]</scope>
    <source>
        <strain evidence="3 4">3-5-3</strain>
    </source>
</reference>
<evidence type="ECO:0000256" key="1">
    <source>
        <dbReference type="SAM" id="Phobius"/>
    </source>
</evidence>
<evidence type="ECO:0000259" key="2">
    <source>
        <dbReference type="Pfam" id="PF07670"/>
    </source>
</evidence>
<feature type="transmembrane region" description="Helical" evidence="1">
    <location>
        <begin position="127"/>
        <end position="147"/>
    </location>
</feature>
<dbReference type="AlphaFoldDB" id="A0A433X210"/>
<dbReference type="PROSITE" id="PS51257">
    <property type="entry name" value="PROKAR_LIPOPROTEIN"/>
    <property type="match status" value="1"/>
</dbReference>
<feature type="domain" description="Nucleoside transporter/FeoB GTPase Gate" evidence="2">
    <location>
        <begin position="49"/>
        <end position="143"/>
    </location>
</feature>